<dbReference type="GeneID" id="134286026"/>
<dbReference type="Pfam" id="PF05380">
    <property type="entry name" value="Peptidase_A17"/>
    <property type="match status" value="1"/>
</dbReference>
<keyword evidence="2" id="KW-1185">Reference proteome</keyword>
<name>A0ABM1XTD2_AEDAL</name>
<dbReference type="RefSeq" id="XP_062703572.1">
    <property type="nucleotide sequence ID" value="XM_062847588.1"/>
</dbReference>
<proteinExistence type="predicted"/>
<evidence type="ECO:0000313" key="1">
    <source>
        <dbReference type="EnsemblMetazoa" id="AALFPA23_002688.P2634"/>
    </source>
</evidence>
<dbReference type="PANTHER" id="PTHR47331:SF4">
    <property type="entry name" value="PEPTIDASE S1 DOMAIN-CONTAINING PROTEIN"/>
    <property type="match status" value="1"/>
</dbReference>
<dbReference type="PANTHER" id="PTHR47331">
    <property type="entry name" value="PHD-TYPE DOMAIN-CONTAINING PROTEIN"/>
    <property type="match status" value="1"/>
</dbReference>
<protein>
    <submittedName>
        <fullName evidence="1">Uncharacterized protein</fullName>
    </submittedName>
</protein>
<accession>A0ABM1XTD2</accession>
<dbReference type="InterPro" id="IPR008042">
    <property type="entry name" value="Retrotrans_Pao"/>
</dbReference>
<reference evidence="2" key="1">
    <citation type="journal article" date="2015" name="Proc. Natl. Acad. Sci. U.S.A.">
        <title>Genome sequence of the Asian Tiger mosquito, Aedes albopictus, reveals insights into its biology, genetics, and evolution.</title>
        <authorList>
            <person name="Chen X.G."/>
            <person name="Jiang X."/>
            <person name="Gu J."/>
            <person name="Xu M."/>
            <person name="Wu Y."/>
            <person name="Deng Y."/>
            <person name="Zhang C."/>
            <person name="Bonizzoni M."/>
            <person name="Dermauw W."/>
            <person name="Vontas J."/>
            <person name="Armbruster P."/>
            <person name="Huang X."/>
            <person name="Yang Y."/>
            <person name="Zhang H."/>
            <person name="He W."/>
            <person name="Peng H."/>
            <person name="Liu Y."/>
            <person name="Wu K."/>
            <person name="Chen J."/>
            <person name="Lirakis M."/>
            <person name="Topalis P."/>
            <person name="Van Leeuwen T."/>
            <person name="Hall A.B."/>
            <person name="Jiang X."/>
            <person name="Thorpe C."/>
            <person name="Mueller R.L."/>
            <person name="Sun C."/>
            <person name="Waterhouse R.M."/>
            <person name="Yan G."/>
            <person name="Tu Z.J."/>
            <person name="Fang X."/>
            <person name="James A.A."/>
        </authorList>
    </citation>
    <scope>NUCLEOTIDE SEQUENCE [LARGE SCALE GENOMIC DNA]</scope>
    <source>
        <strain evidence="2">Foshan</strain>
    </source>
</reference>
<sequence length="396" mass="45118">MGDKSDEATKNFTADKTTATERVLGIAWIPSEDVLTISVQFKDDLEPLLSGEVKPSKRQVLPVVMSFFDPLGLISFYTVHGRILIQDIWRSAVQWDDPITESDFLNWQRWIVRCPNLNEVRIPRCYFPDRSNDECYTNLQLHIFVDASEQAYCSVAFFRIVDQGVPRCALIAAKSKVTPLKPQSIPRNELNAGVLGVRLMKTILENHTLPISKRFIWTDSTTVLAWLRADPRRYRQYVALRVVEILNDSDISEWRKVKSDVNVADMATKWGNGPCFDPKSVWFNGPAFLHEPDIEWDVAEPISSEVNEELRADYDQAEKSILRMVQLQQFPDEVACLQKGANCSKESKNRITKSSPLVKLSPYIDEDGILRMENANSRWEGGTQVHVVPCIPSKTT</sequence>
<evidence type="ECO:0000313" key="2">
    <source>
        <dbReference type="Proteomes" id="UP000069940"/>
    </source>
</evidence>
<reference evidence="1" key="2">
    <citation type="submission" date="2025-05" db="UniProtKB">
        <authorList>
            <consortium name="EnsemblMetazoa"/>
        </authorList>
    </citation>
    <scope>IDENTIFICATION</scope>
    <source>
        <strain evidence="1">Foshan</strain>
    </source>
</reference>
<organism evidence="1 2">
    <name type="scientific">Aedes albopictus</name>
    <name type="common">Asian tiger mosquito</name>
    <name type="synonym">Stegomyia albopicta</name>
    <dbReference type="NCBI Taxonomy" id="7160"/>
    <lineage>
        <taxon>Eukaryota</taxon>
        <taxon>Metazoa</taxon>
        <taxon>Ecdysozoa</taxon>
        <taxon>Arthropoda</taxon>
        <taxon>Hexapoda</taxon>
        <taxon>Insecta</taxon>
        <taxon>Pterygota</taxon>
        <taxon>Neoptera</taxon>
        <taxon>Endopterygota</taxon>
        <taxon>Diptera</taxon>
        <taxon>Nematocera</taxon>
        <taxon>Culicoidea</taxon>
        <taxon>Culicidae</taxon>
        <taxon>Culicinae</taxon>
        <taxon>Aedini</taxon>
        <taxon>Aedes</taxon>
        <taxon>Stegomyia</taxon>
    </lineage>
</organism>
<dbReference type="EnsemblMetazoa" id="AALFPA23_002688.R2634">
    <property type="protein sequence ID" value="AALFPA23_002688.P2634"/>
    <property type="gene ID" value="AALFPA23_002688"/>
</dbReference>
<dbReference type="Proteomes" id="UP000069940">
    <property type="component" value="Unassembled WGS sequence"/>
</dbReference>